<dbReference type="EMBL" id="CABFKI010000004">
    <property type="protein sequence ID" value="VTU07330.1"/>
    <property type="molecule type" value="Genomic_DNA"/>
</dbReference>
<dbReference type="SUPFAM" id="SSF56112">
    <property type="entry name" value="Protein kinase-like (PK-like)"/>
    <property type="match status" value="1"/>
</dbReference>
<evidence type="ECO:0000313" key="2">
    <source>
        <dbReference type="Proteomes" id="UP000308167"/>
    </source>
</evidence>
<proteinExistence type="predicted"/>
<dbReference type="InterPro" id="IPR011009">
    <property type="entry name" value="Kinase-like_dom_sf"/>
</dbReference>
<keyword evidence="1" id="KW-0418">Kinase</keyword>
<sequence>MGSIMLIESTREFADYVELLYQQQKGERIYPFEYAGKKYWLKQPEILTGVERLLKPYPQKLFQEELRTLLYLDNKHAPVARLLVATENYLVLEDVGKTLNHILPTKSAVEKQNILRDVALALINLHKMGLVHGRPAIRDIAWDNGEVRFIDLEDHSHTRDLNWKKKRDVLVFLHGLCRTKELSDDDIVATVQVLADACEPVIWEECVQFLTRYRWLYYLLLPFKPIARKDLLAVYRLFELVKGKK</sequence>
<accession>A0ABY6TKJ4</accession>
<organism evidence="1 2">
    <name type="scientific">Actinobacillus porcinus</name>
    <dbReference type="NCBI Taxonomy" id="51048"/>
    <lineage>
        <taxon>Bacteria</taxon>
        <taxon>Pseudomonadati</taxon>
        <taxon>Pseudomonadota</taxon>
        <taxon>Gammaproteobacteria</taxon>
        <taxon>Pasteurellales</taxon>
        <taxon>Pasteurellaceae</taxon>
        <taxon>Actinobacillus</taxon>
    </lineage>
</organism>
<keyword evidence="2" id="KW-1185">Reference proteome</keyword>
<reference evidence="1 2" key="1">
    <citation type="submission" date="2019-05" db="EMBL/GenBank/DDBJ databases">
        <authorList>
            <consortium name="Pathogen Informatics"/>
        </authorList>
    </citation>
    <scope>NUCLEOTIDE SEQUENCE [LARGE SCALE GENOMIC DNA]</scope>
    <source>
        <strain evidence="1 2">NM319</strain>
    </source>
</reference>
<name>A0ABY6TKJ4_9PAST</name>
<dbReference type="GO" id="GO:0016301">
    <property type="term" value="F:kinase activity"/>
    <property type="evidence" value="ECO:0007669"/>
    <property type="project" value="UniProtKB-KW"/>
</dbReference>
<protein>
    <submittedName>
        <fullName evidence="1">Kae1-associated kinase Bud32</fullName>
    </submittedName>
</protein>
<keyword evidence="1" id="KW-0808">Transferase</keyword>
<evidence type="ECO:0000313" key="1">
    <source>
        <dbReference type="EMBL" id="VTU07330.1"/>
    </source>
</evidence>
<comment type="caution">
    <text evidence="1">The sequence shown here is derived from an EMBL/GenBank/DDBJ whole genome shotgun (WGS) entry which is preliminary data.</text>
</comment>
<dbReference type="Proteomes" id="UP000308167">
    <property type="component" value="Unassembled WGS sequence"/>
</dbReference>
<gene>
    <name evidence="1" type="ORF">SAMEA1410922_00885</name>
</gene>